<evidence type="ECO:0000313" key="1">
    <source>
        <dbReference type="EMBL" id="KAJ3050164.1"/>
    </source>
</evidence>
<sequence length="151" mass="17195">MSQNNEKKSFKVEPISEKVNTKYQHLGKHVPNSLPGWNNKPFILSLLASTGGGKTNALVCLVQHVYHKCFDLMVIFSLQFTNDKSFQKLRGSKKIEFSLKCDNDMLIKIIKEQQRKQEAEKAGFGRCPNVCLVFDDCGPDLKTKEMKPTMQ</sequence>
<gene>
    <name evidence="1" type="ORF">HK097_008848</name>
</gene>
<dbReference type="EMBL" id="JADGJD010000546">
    <property type="protein sequence ID" value="KAJ3050164.1"/>
    <property type="molecule type" value="Genomic_DNA"/>
</dbReference>
<dbReference type="Proteomes" id="UP001212841">
    <property type="component" value="Unassembled WGS sequence"/>
</dbReference>
<accession>A0AAD5SCU8</accession>
<evidence type="ECO:0000313" key="2">
    <source>
        <dbReference type="Proteomes" id="UP001212841"/>
    </source>
</evidence>
<keyword evidence="2" id="KW-1185">Reference proteome</keyword>
<comment type="caution">
    <text evidence="1">The sequence shown here is derived from an EMBL/GenBank/DDBJ whole genome shotgun (WGS) entry which is preliminary data.</text>
</comment>
<protein>
    <submittedName>
        <fullName evidence="1">Uncharacterized protein</fullName>
    </submittedName>
</protein>
<organism evidence="1 2">
    <name type="scientific">Rhizophlyctis rosea</name>
    <dbReference type="NCBI Taxonomy" id="64517"/>
    <lineage>
        <taxon>Eukaryota</taxon>
        <taxon>Fungi</taxon>
        <taxon>Fungi incertae sedis</taxon>
        <taxon>Chytridiomycota</taxon>
        <taxon>Chytridiomycota incertae sedis</taxon>
        <taxon>Chytridiomycetes</taxon>
        <taxon>Rhizophlyctidales</taxon>
        <taxon>Rhizophlyctidaceae</taxon>
        <taxon>Rhizophlyctis</taxon>
    </lineage>
</organism>
<reference evidence="1" key="1">
    <citation type="submission" date="2020-05" db="EMBL/GenBank/DDBJ databases">
        <title>Phylogenomic resolution of chytrid fungi.</title>
        <authorList>
            <person name="Stajich J.E."/>
            <person name="Amses K."/>
            <person name="Simmons R."/>
            <person name="Seto K."/>
            <person name="Myers J."/>
            <person name="Bonds A."/>
            <person name="Quandt C.A."/>
            <person name="Barry K."/>
            <person name="Liu P."/>
            <person name="Grigoriev I."/>
            <person name="Longcore J.E."/>
            <person name="James T.Y."/>
        </authorList>
    </citation>
    <scope>NUCLEOTIDE SEQUENCE</scope>
    <source>
        <strain evidence="1">JEL0318</strain>
    </source>
</reference>
<dbReference type="AlphaFoldDB" id="A0AAD5SCU8"/>
<name>A0AAD5SCU8_9FUNG</name>
<proteinExistence type="predicted"/>